<gene>
    <name evidence="2" type="ORF">K8352_00275</name>
</gene>
<evidence type="ECO:0000313" key="3">
    <source>
        <dbReference type="Proteomes" id="UP001200642"/>
    </source>
</evidence>
<feature type="domain" description="GIY-YIG" evidence="1">
    <location>
        <begin position="1"/>
        <end position="44"/>
    </location>
</feature>
<sequence>MHFVYIIYSDTFNRYYIGESEDISERIKQHSTGFFKNSFTILVL</sequence>
<dbReference type="AlphaFoldDB" id="A0AAE3ERR5"/>
<proteinExistence type="predicted"/>
<reference evidence="2" key="1">
    <citation type="submission" date="2023-02" db="EMBL/GenBank/DDBJ databases">
        <title>Genome of Flavobacteriaceae gen. nov. sp. strain F89.</title>
        <authorList>
            <person name="Wang Y."/>
        </authorList>
    </citation>
    <scope>NUCLEOTIDE SEQUENCE</scope>
    <source>
        <strain evidence="2">F89</strain>
    </source>
</reference>
<protein>
    <submittedName>
        <fullName evidence="2">GIY-YIG nuclease family protein</fullName>
    </submittedName>
</protein>
<comment type="caution">
    <text evidence="2">The sequence shown here is derived from an EMBL/GenBank/DDBJ whole genome shotgun (WGS) entry which is preliminary data.</text>
</comment>
<evidence type="ECO:0000259" key="1">
    <source>
        <dbReference type="PROSITE" id="PS50164"/>
    </source>
</evidence>
<dbReference type="SUPFAM" id="SSF82771">
    <property type="entry name" value="GIY-YIG endonuclease"/>
    <property type="match status" value="1"/>
</dbReference>
<dbReference type="EMBL" id="JAIRBC010000001">
    <property type="protein sequence ID" value="MCG2459175.1"/>
    <property type="molecule type" value="Genomic_DNA"/>
</dbReference>
<dbReference type="Gene3D" id="3.40.1440.10">
    <property type="entry name" value="GIY-YIG endonuclease"/>
    <property type="match status" value="1"/>
</dbReference>
<organism evidence="2 3">
    <name type="scientific">Cerina litoralis</name>
    <dbReference type="NCBI Taxonomy" id="2874477"/>
    <lineage>
        <taxon>Bacteria</taxon>
        <taxon>Pseudomonadati</taxon>
        <taxon>Bacteroidota</taxon>
        <taxon>Flavobacteriia</taxon>
        <taxon>Flavobacteriales</taxon>
        <taxon>Flavobacteriaceae</taxon>
        <taxon>Cerina</taxon>
    </lineage>
</organism>
<keyword evidence="3" id="KW-1185">Reference proteome</keyword>
<dbReference type="PROSITE" id="PS50164">
    <property type="entry name" value="GIY_YIG"/>
    <property type="match status" value="1"/>
</dbReference>
<dbReference type="Pfam" id="PF01541">
    <property type="entry name" value="GIY-YIG"/>
    <property type="match status" value="1"/>
</dbReference>
<dbReference type="InterPro" id="IPR000305">
    <property type="entry name" value="GIY-YIG_endonuc"/>
</dbReference>
<accession>A0AAE3ERR5</accession>
<dbReference type="InterPro" id="IPR035901">
    <property type="entry name" value="GIY-YIG_endonuc_sf"/>
</dbReference>
<dbReference type="Proteomes" id="UP001200642">
    <property type="component" value="Unassembled WGS sequence"/>
</dbReference>
<evidence type="ECO:0000313" key="2">
    <source>
        <dbReference type="EMBL" id="MCG2459175.1"/>
    </source>
</evidence>
<name>A0AAE3ERR5_9FLAO</name>